<evidence type="ECO:0000256" key="4">
    <source>
        <dbReference type="ARBA" id="ARBA00023163"/>
    </source>
</evidence>
<name>A0A6I6LVE2_STUST</name>
<keyword evidence="4" id="KW-0804">Transcription</keyword>
<feature type="domain" description="HTH lysR-type" evidence="5">
    <location>
        <begin position="9"/>
        <end position="61"/>
    </location>
</feature>
<dbReference type="InterPro" id="IPR005119">
    <property type="entry name" value="LysR_subst-bd"/>
</dbReference>
<dbReference type="Proteomes" id="UP000438983">
    <property type="component" value="Chromosome"/>
</dbReference>
<dbReference type="GO" id="GO:0003700">
    <property type="term" value="F:DNA-binding transcription factor activity"/>
    <property type="evidence" value="ECO:0007669"/>
    <property type="project" value="InterPro"/>
</dbReference>
<evidence type="ECO:0000313" key="6">
    <source>
        <dbReference type="EMBL" id="QGZ30321.1"/>
    </source>
</evidence>
<proteinExistence type="inferred from homology"/>
<reference evidence="6 7" key="1">
    <citation type="submission" date="2019-12" db="EMBL/GenBank/DDBJ databases">
        <title>Complete genome sequence of Pseudomonas stutzeri.</title>
        <authorList>
            <person name="Lim S.R."/>
            <person name="Kim J.H."/>
        </authorList>
    </citation>
    <scope>NUCLEOTIDE SEQUENCE [LARGE SCALE GENOMIC DNA]</scope>
    <source>
        <strain evidence="6 7">PM101005</strain>
    </source>
</reference>
<evidence type="ECO:0000259" key="5">
    <source>
        <dbReference type="PROSITE" id="PS50931"/>
    </source>
</evidence>
<keyword evidence="3" id="KW-0238">DNA-binding</keyword>
<organism evidence="6 7">
    <name type="scientific">Stutzerimonas stutzeri</name>
    <name type="common">Pseudomonas stutzeri</name>
    <dbReference type="NCBI Taxonomy" id="316"/>
    <lineage>
        <taxon>Bacteria</taxon>
        <taxon>Pseudomonadati</taxon>
        <taxon>Pseudomonadota</taxon>
        <taxon>Gammaproteobacteria</taxon>
        <taxon>Pseudomonadales</taxon>
        <taxon>Pseudomonadaceae</taxon>
        <taxon>Stutzerimonas</taxon>
    </lineage>
</organism>
<evidence type="ECO:0000256" key="2">
    <source>
        <dbReference type="ARBA" id="ARBA00023015"/>
    </source>
</evidence>
<dbReference type="GO" id="GO:0006351">
    <property type="term" value="P:DNA-templated transcription"/>
    <property type="evidence" value="ECO:0007669"/>
    <property type="project" value="TreeGrafter"/>
</dbReference>
<dbReference type="Pfam" id="PF03466">
    <property type="entry name" value="LysR_substrate"/>
    <property type="match status" value="1"/>
</dbReference>
<dbReference type="PANTHER" id="PTHR30537">
    <property type="entry name" value="HTH-TYPE TRANSCRIPTIONAL REGULATOR"/>
    <property type="match status" value="1"/>
</dbReference>
<evidence type="ECO:0000256" key="1">
    <source>
        <dbReference type="ARBA" id="ARBA00009437"/>
    </source>
</evidence>
<comment type="similarity">
    <text evidence="1">Belongs to the LysR transcriptional regulatory family.</text>
</comment>
<dbReference type="AlphaFoldDB" id="A0A6I6LVE2"/>
<dbReference type="InterPro" id="IPR036390">
    <property type="entry name" value="WH_DNA-bd_sf"/>
</dbReference>
<dbReference type="SUPFAM" id="SSF46785">
    <property type="entry name" value="Winged helix' DNA-binding domain"/>
    <property type="match status" value="1"/>
</dbReference>
<dbReference type="OrthoDB" id="9786526at2"/>
<evidence type="ECO:0000313" key="7">
    <source>
        <dbReference type="Proteomes" id="UP000438983"/>
    </source>
</evidence>
<dbReference type="InterPro" id="IPR000847">
    <property type="entry name" value="LysR_HTH_N"/>
</dbReference>
<dbReference type="FunFam" id="1.10.10.10:FF:000001">
    <property type="entry name" value="LysR family transcriptional regulator"/>
    <property type="match status" value="1"/>
</dbReference>
<dbReference type="Gene3D" id="3.40.190.290">
    <property type="match status" value="1"/>
</dbReference>
<keyword evidence="2" id="KW-0805">Transcription regulation</keyword>
<dbReference type="SUPFAM" id="SSF53850">
    <property type="entry name" value="Periplasmic binding protein-like II"/>
    <property type="match status" value="1"/>
</dbReference>
<dbReference type="CDD" id="cd08422">
    <property type="entry name" value="PBP2_CrgA_like"/>
    <property type="match status" value="1"/>
</dbReference>
<sequence>MKDNRLLEMRVFKAVVDAGGFTAAAHVLGLSQPFVSQTITRLEDRLGVRLLHRSTRGRRLTGEGESFLASCRRILDDIEQAEAEISAARSQASGDLRISAPLAFGLDQVVPRLPDFLAQHPSVVIHLALSDSIANLIEENVDVAIRMGRLVDSSLRSRKLCDLQRIVVAAPRYLEAHGQPGRPQDLNGHNCLLWEGPLDHLNRWPFMEDGNLHTLQVKGNFQSTSGQTLFELCTAGVGIMRLAEHLALPAIRRGSLVSLLDRYRVHDDTAIHAVFLPEREVLPRTRSFVDYLVDVFATPPWTS</sequence>
<accession>A0A6I6LVE2</accession>
<dbReference type="Gene3D" id="1.10.10.10">
    <property type="entry name" value="Winged helix-like DNA-binding domain superfamily/Winged helix DNA-binding domain"/>
    <property type="match status" value="1"/>
</dbReference>
<dbReference type="Pfam" id="PF00126">
    <property type="entry name" value="HTH_1"/>
    <property type="match status" value="1"/>
</dbReference>
<evidence type="ECO:0000256" key="3">
    <source>
        <dbReference type="ARBA" id="ARBA00023125"/>
    </source>
</evidence>
<gene>
    <name evidence="6" type="ORF">GQA94_09720</name>
</gene>
<dbReference type="PROSITE" id="PS50931">
    <property type="entry name" value="HTH_LYSR"/>
    <property type="match status" value="1"/>
</dbReference>
<dbReference type="PRINTS" id="PR00039">
    <property type="entry name" value="HTHLYSR"/>
</dbReference>
<dbReference type="EMBL" id="CP046902">
    <property type="protein sequence ID" value="QGZ30321.1"/>
    <property type="molecule type" value="Genomic_DNA"/>
</dbReference>
<dbReference type="PANTHER" id="PTHR30537:SF5">
    <property type="entry name" value="HTH-TYPE TRANSCRIPTIONAL ACTIVATOR TTDR-RELATED"/>
    <property type="match status" value="1"/>
</dbReference>
<protein>
    <submittedName>
        <fullName evidence="6">LysR family transcriptional regulator</fullName>
    </submittedName>
</protein>
<dbReference type="GO" id="GO:0043565">
    <property type="term" value="F:sequence-specific DNA binding"/>
    <property type="evidence" value="ECO:0007669"/>
    <property type="project" value="TreeGrafter"/>
</dbReference>
<dbReference type="RefSeq" id="WP_158187820.1">
    <property type="nucleotide sequence ID" value="NZ_CP046902.1"/>
</dbReference>
<dbReference type="InterPro" id="IPR058163">
    <property type="entry name" value="LysR-type_TF_proteobact-type"/>
</dbReference>
<dbReference type="InterPro" id="IPR036388">
    <property type="entry name" value="WH-like_DNA-bd_sf"/>
</dbReference>